<proteinExistence type="predicted"/>
<organism evidence="2 3">
    <name type="scientific">Oidiodendron maius (strain Zn)</name>
    <dbReference type="NCBI Taxonomy" id="913774"/>
    <lineage>
        <taxon>Eukaryota</taxon>
        <taxon>Fungi</taxon>
        <taxon>Dikarya</taxon>
        <taxon>Ascomycota</taxon>
        <taxon>Pezizomycotina</taxon>
        <taxon>Leotiomycetes</taxon>
        <taxon>Leotiomycetes incertae sedis</taxon>
        <taxon>Myxotrichaceae</taxon>
        <taxon>Oidiodendron</taxon>
    </lineage>
</organism>
<dbReference type="Proteomes" id="UP000054321">
    <property type="component" value="Unassembled WGS sequence"/>
</dbReference>
<reference evidence="3" key="2">
    <citation type="submission" date="2015-01" db="EMBL/GenBank/DDBJ databases">
        <title>Evolutionary Origins and Diversification of the Mycorrhizal Mutualists.</title>
        <authorList>
            <consortium name="DOE Joint Genome Institute"/>
            <consortium name="Mycorrhizal Genomics Consortium"/>
            <person name="Kohler A."/>
            <person name="Kuo A."/>
            <person name="Nagy L.G."/>
            <person name="Floudas D."/>
            <person name="Copeland A."/>
            <person name="Barry K.W."/>
            <person name="Cichocki N."/>
            <person name="Veneault-Fourrey C."/>
            <person name="LaButti K."/>
            <person name="Lindquist E.A."/>
            <person name="Lipzen A."/>
            <person name="Lundell T."/>
            <person name="Morin E."/>
            <person name="Murat C."/>
            <person name="Riley R."/>
            <person name="Ohm R."/>
            <person name="Sun H."/>
            <person name="Tunlid A."/>
            <person name="Henrissat B."/>
            <person name="Grigoriev I.V."/>
            <person name="Hibbett D.S."/>
            <person name="Martin F."/>
        </authorList>
    </citation>
    <scope>NUCLEOTIDE SEQUENCE [LARGE SCALE GENOMIC DNA]</scope>
    <source>
        <strain evidence="3">Zn</strain>
    </source>
</reference>
<gene>
    <name evidence="2" type="ORF">OIDMADRAFT_18462</name>
</gene>
<dbReference type="AlphaFoldDB" id="A0A0C3DLB6"/>
<keyword evidence="3" id="KW-1185">Reference proteome</keyword>
<dbReference type="HOGENOM" id="CLU_2292479_0_0_1"/>
<protein>
    <submittedName>
        <fullName evidence="2">Uncharacterized protein</fullName>
    </submittedName>
</protein>
<dbReference type="OrthoDB" id="5209158at2759"/>
<sequence length="101" mass="11254">MSRDTGFTEPFNKDRNTTLPHPDADTSGNASIQASGILRSSPTNKQRQPFHNKVGNLVHEEMEKLEESRLHAKQSVIQNKILENSEALEVQEPEEGGSTKN</sequence>
<dbReference type="InParanoid" id="A0A0C3DLB6"/>
<feature type="compositionally biased region" description="Polar residues" evidence="1">
    <location>
        <begin position="26"/>
        <end position="49"/>
    </location>
</feature>
<name>A0A0C3DLB6_OIDMZ</name>
<evidence type="ECO:0000313" key="3">
    <source>
        <dbReference type="Proteomes" id="UP000054321"/>
    </source>
</evidence>
<evidence type="ECO:0000313" key="2">
    <source>
        <dbReference type="EMBL" id="KIN02818.1"/>
    </source>
</evidence>
<dbReference type="EMBL" id="KN832874">
    <property type="protein sequence ID" value="KIN02818.1"/>
    <property type="molecule type" value="Genomic_DNA"/>
</dbReference>
<accession>A0A0C3DLB6</accession>
<evidence type="ECO:0000256" key="1">
    <source>
        <dbReference type="SAM" id="MobiDB-lite"/>
    </source>
</evidence>
<feature type="region of interest" description="Disordered" evidence="1">
    <location>
        <begin position="1"/>
        <end position="55"/>
    </location>
</feature>
<reference evidence="2 3" key="1">
    <citation type="submission" date="2014-04" db="EMBL/GenBank/DDBJ databases">
        <authorList>
            <consortium name="DOE Joint Genome Institute"/>
            <person name="Kuo A."/>
            <person name="Martino E."/>
            <person name="Perotto S."/>
            <person name="Kohler A."/>
            <person name="Nagy L.G."/>
            <person name="Floudas D."/>
            <person name="Copeland A."/>
            <person name="Barry K.W."/>
            <person name="Cichocki N."/>
            <person name="Veneault-Fourrey C."/>
            <person name="LaButti K."/>
            <person name="Lindquist E.A."/>
            <person name="Lipzen A."/>
            <person name="Lundell T."/>
            <person name="Morin E."/>
            <person name="Murat C."/>
            <person name="Sun H."/>
            <person name="Tunlid A."/>
            <person name="Henrissat B."/>
            <person name="Grigoriev I.V."/>
            <person name="Hibbett D.S."/>
            <person name="Martin F."/>
            <person name="Nordberg H.P."/>
            <person name="Cantor M.N."/>
            <person name="Hua S.X."/>
        </authorList>
    </citation>
    <scope>NUCLEOTIDE SEQUENCE [LARGE SCALE GENOMIC DNA]</scope>
    <source>
        <strain evidence="2 3">Zn</strain>
    </source>
</reference>